<keyword evidence="2" id="KW-1185">Reference proteome</keyword>
<organism evidence="1 2">
    <name type="scientific">Paramecium octaurelia</name>
    <dbReference type="NCBI Taxonomy" id="43137"/>
    <lineage>
        <taxon>Eukaryota</taxon>
        <taxon>Sar</taxon>
        <taxon>Alveolata</taxon>
        <taxon>Ciliophora</taxon>
        <taxon>Intramacronucleata</taxon>
        <taxon>Oligohymenophorea</taxon>
        <taxon>Peniculida</taxon>
        <taxon>Parameciidae</taxon>
        <taxon>Paramecium</taxon>
    </lineage>
</organism>
<protein>
    <submittedName>
        <fullName evidence="1">Uncharacterized protein</fullName>
    </submittedName>
</protein>
<accession>A0A8S1U551</accession>
<name>A0A8S1U551_PAROT</name>
<dbReference type="EMBL" id="CAJJDP010000038">
    <property type="protein sequence ID" value="CAD8160205.1"/>
    <property type="molecule type" value="Genomic_DNA"/>
</dbReference>
<sequence length="417" mass="49510">MLIFLFHLVHSQYIQDGIRIIEKGMKLSPDNYLVNQNCPASLNIFCDKPFSSISIQEQETLNFVQIQVQQVLKSLEPEQNKHQYYNKIINQLLQEIVLYDQNEEFLSFAFKFSQFYPEKDLQLIQEKFYIDSFNRSAILIDNNNNSLQEQNTTLFMNFQDLYTPSSNIILNHKLQSANALYPPDKFNIRTADKKGCIYFTKPIYLSQFYVLSYNANSKIRINYDDKLIKVISIPFKNQWVLVFGPNGYQINNITIPQQTHIDSLVIQVQKQPYTKQQITVLVIHRILERYYQLNSEDVLNSLSEEEGEEEWQLNQEEWDSFYDELYYQLIKELLEFLEKILAKINQLKISNQFESLTSRQILDILQDIKNEISQNEILIFQTLFSNFMDERYSENDIVLMYVKLVEISEELKDNNLD</sequence>
<dbReference type="Proteomes" id="UP000683925">
    <property type="component" value="Unassembled WGS sequence"/>
</dbReference>
<evidence type="ECO:0000313" key="1">
    <source>
        <dbReference type="EMBL" id="CAD8160205.1"/>
    </source>
</evidence>
<comment type="caution">
    <text evidence="1">The sequence shown here is derived from an EMBL/GenBank/DDBJ whole genome shotgun (WGS) entry which is preliminary data.</text>
</comment>
<evidence type="ECO:0000313" key="2">
    <source>
        <dbReference type="Proteomes" id="UP000683925"/>
    </source>
</evidence>
<gene>
    <name evidence="1" type="ORF">POCTA_138.1.T0380055</name>
</gene>
<proteinExistence type="predicted"/>
<reference evidence="1" key="1">
    <citation type="submission" date="2021-01" db="EMBL/GenBank/DDBJ databases">
        <authorList>
            <consortium name="Genoscope - CEA"/>
            <person name="William W."/>
        </authorList>
    </citation>
    <scope>NUCLEOTIDE SEQUENCE</scope>
</reference>
<dbReference type="OMA" id="GCIYFTK"/>
<dbReference type="OrthoDB" id="306153at2759"/>
<dbReference type="AlphaFoldDB" id="A0A8S1U551"/>